<dbReference type="CDD" id="cd00130">
    <property type="entry name" value="PAS"/>
    <property type="match status" value="2"/>
</dbReference>
<dbReference type="Pfam" id="PF02518">
    <property type="entry name" value="HATPase_c"/>
    <property type="match status" value="1"/>
</dbReference>
<dbReference type="Gene3D" id="1.20.5.1930">
    <property type="match status" value="1"/>
</dbReference>
<name>A0ABS5BMC1_9BACT</name>
<feature type="domain" description="PAC" evidence="10">
    <location>
        <begin position="372"/>
        <end position="424"/>
    </location>
</feature>
<dbReference type="InterPro" id="IPR003594">
    <property type="entry name" value="HATPase_dom"/>
</dbReference>
<dbReference type="InterPro" id="IPR029016">
    <property type="entry name" value="GAF-like_dom_sf"/>
</dbReference>
<proteinExistence type="predicted"/>
<keyword evidence="7" id="KW-0067">ATP-binding</keyword>
<dbReference type="RefSeq" id="WP_210652135.1">
    <property type="nucleotide sequence ID" value="NZ_JAGKQQ010000001.1"/>
</dbReference>
<comment type="catalytic activity">
    <reaction evidence="1">
        <text>ATP + protein L-histidine = ADP + protein N-phospho-L-histidine.</text>
        <dbReference type="EC" id="2.7.13.3"/>
    </reaction>
</comment>
<keyword evidence="4" id="KW-0808">Transferase</keyword>
<dbReference type="SUPFAM" id="SSF55874">
    <property type="entry name" value="ATPase domain of HSP90 chaperone/DNA topoisomerase II/histidine kinase"/>
    <property type="match status" value="1"/>
</dbReference>
<dbReference type="SUPFAM" id="SSF55785">
    <property type="entry name" value="PYP-like sensor domain (PAS domain)"/>
    <property type="match status" value="2"/>
</dbReference>
<dbReference type="InterPro" id="IPR011712">
    <property type="entry name" value="Sig_transdc_His_kin_sub3_dim/P"/>
</dbReference>
<sequence>MRRLNDTFLVKLADALRPLTDPVEVQATAARALGEYLRLSRVHYGETTDDGFVVVERDYTDGVMGIRGRFRMDGFGPGHIALLRAGRTLVVPDVAHCAELTEAERGAYAGVSVGAMVGVPLVKGGRLTAVLAAHQSAVREWTPEDVALIESVAERTWAAVEQARAESALRASEKVRLVALSAGRMGTWGWDLKGRTVSGDAAFAAMFNVPPGDRALPVEALQEKMAPEDAAKFEALMRAELAPGAEIEYTLRLDRVYGAPIWLAWRGRADAETPSYLVGVCFDVTARMRAEDALRESELRFELALTAAQMGVWTLDVATGVQVRDPNLNQLLGLAPAETTQPFPEFLDHVYVYDRAPVRAAFDASVHWGRGLSTEFRVVWPDGSVRWLRDRGDVFGDSRTGTRRMAGVCVDVTDLKDAEEALQRAHAGLETRVIERTTELASALESLGSEMARRVDLTRRLATAQEDERRRVARDLHDSVGQLLAGLSLAVKAVETAGELPPASAARLTEVQRMADALGREIHGLAVRLRPTSLDDIGLEPALEQLVAEWSGRCGIRADFHSTGLGPSRLPPDIETALYRVVQEALTNVARHALATTVSVVISRPDGYVTAVIEDDGAGFDPEAGPKGRLGLLGMRERVALAGGTMEVESAHGQGTTIIVRIRLPIEPH</sequence>
<evidence type="ECO:0000259" key="9">
    <source>
        <dbReference type="PROSITE" id="PS50109"/>
    </source>
</evidence>
<dbReference type="Gene3D" id="2.10.70.100">
    <property type="match status" value="1"/>
</dbReference>
<dbReference type="Gene3D" id="3.30.450.40">
    <property type="match status" value="1"/>
</dbReference>
<evidence type="ECO:0000256" key="8">
    <source>
        <dbReference type="ARBA" id="ARBA00023012"/>
    </source>
</evidence>
<evidence type="ECO:0000313" key="12">
    <source>
        <dbReference type="Proteomes" id="UP000676565"/>
    </source>
</evidence>
<gene>
    <name evidence="11" type="ORF">J8F10_01860</name>
</gene>
<dbReference type="Pfam" id="PF07730">
    <property type="entry name" value="HisKA_3"/>
    <property type="match status" value="1"/>
</dbReference>
<comment type="caution">
    <text evidence="11">The sequence shown here is derived from an EMBL/GenBank/DDBJ whole genome shotgun (WGS) entry which is preliminary data.</text>
</comment>
<keyword evidence="8" id="KW-0902">Two-component regulatory system</keyword>
<dbReference type="InterPro" id="IPR036890">
    <property type="entry name" value="HATPase_C_sf"/>
</dbReference>
<feature type="domain" description="Histidine kinase" evidence="9">
    <location>
        <begin position="578"/>
        <end position="666"/>
    </location>
</feature>
<dbReference type="Proteomes" id="UP000676565">
    <property type="component" value="Unassembled WGS sequence"/>
</dbReference>
<dbReference type="InterPro" id="IPR000014">
    <property type="entry name" value="PAS"/>
</dbReference>
<dbReference type="CDD" id="cd16917">
    <property type="entry name" value="HATPase_UhpB-NarQ-NarX-like"/>
    <property type="match status" value="1"/>
</dbReference>
<keyword evidence="6" id="KW-0418">Kinase</keyword>
<protein>
    <recommendedName>
        <fullName evidence="2">histidine kinase</fullName>
        <ecNumber evidence="2">2.7.13.3</ecNumber>
    </recommendedName>
</protein>
<evidence type="ECO:0000256" key="1">
    <source>
        <dbReference type="ARBA" id="ARBA00000085"/>
    </source>
</evidence>
<keyword evidence="12" id="KW-1185">Reference proteome</keyword>
<dbReference type="Gene3D" id="3.30.565.10">
    <property type="entry name" value="Histidine kinase-like ATPase, C-terminal domain"/>
    <property type="match status" value="1"/>
</dbReference>
<dbReference type="SMART" id="SM00387">
    <property type="entry name" value="HATPase_c"/>
    <property type="match status" value="1"/>
</dbReference>
<evidence type="ECO:0000259" key="10">
    <source>
        <dbReference type="PROSITE" id="PS50113"/>
    </source>
</evidence>
<dbReference type="EC" id="2.7.13.3" evidence="2"/>
<dbReference type="PROSITE" id="PS50109">
    <property type="entry name" value="HIS_KIN"/>
    <property type="match status" value="1"/>
</dbReference>
<dbReference type="PANTHER" id="PTHR24421">
    <property type="entry name" value="NITRATE/NITRITE SENSOR PROTEIN NARX-RELATED"/>
    <property type="match status" value="1"/>
</dbReference>
<dbReference type="PANTHER" id="PTHR24421:SF10">
    <property type="entry name" value="NITRATE_NITRITE SENSOR PROTEIN NARQ"/>
    <property type="match status" value="1"/>
</dbReference>
<keyword evidence="5" id="KW-0547">Nucleotide-binding</keyword>
<dbReference type="InterPro" id="IPR050482">
    <property type="entry name" value="Sensor_HK_TwoCompSys"/>
</dbReference>
<dbReference type="SUPFAM" id="SSF55781">
    <property type="entry name" value="GAF domain-like"/>
    <property type="match status" value="1"/>
</dbReference>
<accession>A0ABS5BMC1</accession>
<organism evidence="11 12">
    <name type="scientific">Gemmata palustris</name>
    <dbReference type="NCBI Taxonomy" id="2822762"/>
    <lineage>
        <taxon>Bacteria</taxon>
        <taxon>Pseudomonadati</taxon>
        <taxon>Planctomycetota</taxon>
        <taxon>Planctomycetia</taxon>
        <taxon>Gemmatales</taxon>
        <taxon>Gemmataceae</taxon>
        <taxon>Gemmata</taxon>
    </lineage>
</organism>
<dbReference type="SMART" id="SM00065">
    <property type="entry name" value="GAF"/>
    <property type="match status" value="1"/>
</dbReference>
<evidence type="ECO:0000256" key="7">
    <source>
        <dbReference type="ARBA" id="ARBA00022840"/>
    </source>
</evidence>
<dbReference type="Gene3D" id="3.30.450.20">
    <property type="entry name" value="PAS domain"/>
    <property type="match status" value="2"/>
</dbReference>
<dbReference type="Pfam" id="PF01590">
    <property type="entry name" value="GAF"/>
    <property type="match status" value="1"/>
</dbReference>
<reference evidence="11 12" key="1">
    <citation type="submission" date="2021-04" db="EMBL/GenBank/DDBJ databases">
        <authorList>
            <person name="Ivanova A."/>
        </authorList>
    </citation>
    <scope>NUCLEOTIDE SEQUENCE [LARGE SCALE GENOMIC DNA]</scope>
    <source>
        <strain evidence="11 12">G18</strain>
    </source>
</reference>
<dbReference type="InterPro" id="IPR013655">
    <property type="entry name" value="PAS_fold_3"/>
</dbReference>
<dbReference type="SMART" id="SM00086">
    <property type="entry name" value="PAC"/>
    <property type="match status" value="2"/>
</dbReference>
<dbReference type="InterPro" id="IPR003018">
    <property type="entry name" value="GAF"/>
</dbReference>
<evidence type="ECO:0000256" key="2">
    <source>
        <dbReference type="ARBA" id="ARBA00012438"/>
    </source>
</evidence>
<evidence type="ECO:0000256" key="5">
    <source>
        <dbReference type="ARBA" id="ARBA00022741"/>
    </source>
</evidence>
<keyword evidence="3" id="KW-0597">Phosphoprotein</keyword>
<dbReference type="Pfam" id="PF08447">
    <property type="entry name" value="PAS_3"/>
    <property type="match status" value="1"/>
</dbReference>
<dbReference type="InterPro" id="IPR005467">
    <property type="entry name" value="His_kinase_dom"/>
</dbReference>
<dbReference type="PROSITE" id="PS50113">
    <property type="entry name" value="PAC"/>
    <property type="match status" value="1"/>
</dbReference>
<evidence type="ECO:0000313" key="11">
    <source>
        <dbReference type="EMBL" id="MBP3954043.1"/>
    </source>
</evidence>
<dbReference type="InterPro" id="IPR000700">
    <property type="entry name" value="PAS-assoc_C"/>
</dbReference>
<evidence type="ECO:0000256" key="6">
    <source>
        <dbReference type="ARBA" id="ARBA00022777"/>
    </source>
</evidence>
<dbReference type="InterPro" id="IPR035965">
    <property type="entry name" value="PAS-like_dom_sf"/>
</dbReference>
<evidence type="ECO:0000256" key="4">
    <source>
        <dbReference type="ARBA" id="ARBA00022679"/>
    </source>
</evidence>
<dbReference type="InterPro" id="IPR001610">
    <property type="entry name" value="PAC"/>
</dbReference>
<evidence type="ECO:0000256" key="3">
    <source>
        <dbReference type="ARBA" id="ARBA00022553"/>
    </source>
</evidence>
<dbReference type="EMBL" id="JAGKQQ010000001">
    <property type="protein sequence ID" value="MBP3954043.1"/>
    <property type="molecule type" value="Genomic_DNA"/>
</dbReference>